<gene>
    <name evidence="2" type="ORF">EVJ58_g10753</name>
</gene>
<sequence>MLDSQAVLDRDTVSHIESNPPTYKSRVYAPTRPRFIIPEYGLEVAIGGCREFYGLDAHLHSFLKRTYGDDAVARIRMA</sequence>
<evidence type="ECO:0000313" key="2">
    <source>
        <dbReference type="EMBL" id="TFY51076.1"/>
    </source>
</evidence>
<protein>
    <submittedName>
        <fullName evidence="2">Uncharacterized protein</fullName>
    </submittedName>
</protein>
<comment type="caution">
    <text evidence="2">The sequence shown here is derived from an EMBL/GenBank/DDBJ whole genome shotgun (WGS) entry which is preliminary data.</text>
</comment>
<accession>A0A4Y9XLW6</accession>
<feature type="region of interest" description="Disordered" evidence="1">
    <location>
        <begin position="1"/>
        <end position="22"/>
    </location>
</feature>
<evidence type="ECO:0000256" key="1">
    <source>
        <dbReference type="SAM" id="MobiDB-lite"/>
    </source>
</evidence>
<dbReference type="AlphaFoldDB" id="A0A4Y9XLW6"/>
<proteinExistence type="predicted"/>
<dbReference type="EMBL" id="SEKV01001288">
    <property type="protein sequence ID" value="TFY51076.1"/>
    <property type="molecule type" value="Genomic_DNA"/>
</dbReference>
<organism evidence="2 3">
    <name type="scientific">Rhodofomes roseus</name>
    <dbReference type="NCBI Taxonomy" id="34475"/>
    <lineage>
        <taxon>Eukaryota</taxon>
        <taxon>Fungi</taxon>
        <taxon>Dikarya</taxon>
        <taxon>Basidiomycota</taxon>
        <taxon>Agaricomycotina</taxon>
        <taxon>Agaricomycetes</taxon>
        <taxon>Polyporales</taxon>
        <taxon>Rhodofomes</taxon>
    </lineage>
</organism>
<reference evidence="2 3" key="1">
    <citation type="submission" date="2019-01" db="EMBL/GenBank/DDBJ databases">
        <title>Genome sequencing of the rare red list fungi Fomitopsis rosea.</title>
        <authorList>
            <person name="Buettner E."/>
            <person name="Kellner H."/>
        </authorList>
    </citation>
    <scope>NUCLEOTIDE SEQUENCE [LARGE SCALE GENOMIC DNA]</scope>
    <source>
        <strain evidence="2 3">DSM 105464</strain>
    </source>
</reference>
<evidence type="ECO:0000313" key="3">
    <source>
        <dbReference type="Proteomes" id="UP000298390"/>
    </source>
</evidence>
<feature type="non-terminal residue" evidence="2">
    <location>
        <position position="78"/>
    </location>
</feature>
<name>A0A4Y9XLW6_9APHY</name>
<dbReference type="Proteomes" id="UP000298390">
    <property type="component" value="Unassembled WGS sequence"/>
</dbReference>